<keyword evidence="7 9" id="KW-0694">RNA-binding</keyword>
<dbReference type="InterPro" id="IPR045076">
    <property type="entry name" value="MutS"/>
</dbReference>
<comment type="similarity">
    <text evidence="9">Belongs to the DNA mismatch repair MutS family. MutS2 subfamily.</text>
</comment>
<dbReference type="GO" id="GO:0043023">
    <property type="term" value="F:ribosomal large subunit binding"/>
    <property type="evidence" value="ECO:0007669"/>
    <property type="project" value="UniProtKB-UniRule"/>
</dbReference>
<dbReference type="SMART" id="SM00533">
    <property type="entry name" value="MUTSd"/>
    <property type="match status" value="1"/>
</dbReference>
<dbReference type="OrthoDB" id="9808166at2"/>
<evidence type="ECO:0000313" key="13">
    <source>
        <dbReference type="Proteomes" id="UP000183028"/>
    </source>
</evidence>
<dbReference type="eggNOG" id="COG1193">
    <property type="taxonomic scope" value="Bacteria"/>
</dbReference>
<feature type="domain" description="Smr" evidence="11">
    <location>
        <begin position="690"/>
        <end position="765"/>
    </location>
</feature>
<dbReference type="Pfam" id="PF01713">
    <property type="entry name" value="Smr"/>
    <property type="match status" value="1"/>
</dbReference>
<comment type="function">
    <text evidence="9">Acts as a ribosome collision sensor, splitting the ribosome into its 2 subunits. Detects stalled/collided 70S ribosomes which it binds and splits by an ATP-hydrolysis driven conformational change. Acts upstream of the ribosome quality control system (RQC), a ribosome-associated complex that mediates the extraction of incompletely synthesized nascent chains from stalled ribosomes and their subsequent degradation. Probably generates substrates for RQC.</text>
</comment>
<evidence type="ECO:0000256" key="1">
    <source>
        <dbReference type="ARBA" id="ARBA00022722"/>
    </source>
</evidence>
<evidence type="ECO:0000313" key="12">
    <source>
        <dbReference type="EMBL" id="SEJ23035.1"/>
    </source>
</evidence>
<dbReference type="Pfam" id="PF00488">
    <property type="entry name" value="MutS_V"/>
    <property type="match status" value="1"/>
</dbReference>
<dbReference type="InterPro" id="IPR036063">
    <property type="entry name" value="Smr_dom_sf"/>
</dbReference>
<dbReference type="PROSITE" id="PS50828">
    <property type="entry name" value="SMR"/>
    <property type="match status" value="1"/>
</dbReference>
<dbReference type="GO" id="GO:0004519">
    <property type="term" value="F:endonuclease activity"/>
    <property type="evidence" value="ECO:0007669"/>
    <property type="project" value="UniProtKB-UniRule"/>
</dbReference>
<dbReference type="EC" id="3.6.4.-" evidence="9"/>
<dbReference type="GO" id="GO:0006298">
    <property type="term" value="P:mismatch repair"/>
    <property type="evidence" value="ECO:0007669"/>
    <property type="project" value="InterPro"/>
</dbReference>
<dbReference type="FunFam" id="3.40.50.300:FF:000830">
    <property type="entry name" value="Endonuclease MutS2"/>
    <property type="match status" value="1"/>
</dbReference>
<dbReference type="InterPro" id="IPR036187">
    <property type="entry name" value="DNA_mismatch_repair_MutS_sf"/>
</dbReference>
<keyword evidence="1 9" id="KW-0540">Nuclease</keyword>
<keyword evidence="8 9" id="KW-0238">DNA-binding</keyword>
<keyword evidence="2 9" id="KW-0699">rRNA-binding</keyword>
<dbReference type="NCBIfam" id="TIGR01069">
    <property type="entry name" value="mutS2"/>
    <property type="match status" value="1"/>
</dbReference>
<dbReference type="AlphaFoldDB" id="A0A1H6XEQ2"/>
<dbReference type="GO" id="GO:0140664">
    <property type="term" value="F:ATP-dependent DNA damage sensor activity"/>
    <property type="evidence" value="ECO:0007669"/>
    <property type="project" value="InterPro"/>
</dbReference>
<dbReference type="GO" id="GO:0072344">
    <property type="term" value="P:rescue of stalled ribosome"/>
    <property type="evidence" value="ECO:0007669"/>
    <property type="project" value="UniProtKB-UniRule"/>
</dbReference>
<keyword evidence="13" id="KW-1185">Reference proteome</keyword>
<dbReference type="InterPro" id="IPR007696">
    <property type="entry name" value="DNA_mismatch_repair_MutS_core"/>
</dbReference>
<comment type="function">
    <text evidence="9">Endonuclease that is involved in the suppression of homologous recombination and thus may have a key role in the control of bacterial genetic diversity.</text>
</comment>
<dbReference type="SMART" id="SM00534">
    <property type="entry name" value="MUTSac"/>
    <property type="match status" value="1"/>
</dbReference>
<dbReference type="GO" id="GO:0019843">
    <property type="term" value="F:rRNA binding"/>
    <property type="evidence" value="ECO:0007669"/>
    <property type="project" value="UniProtKB-UniRule"/>
</dbReference>
<evidence type="ECO:0000256" key="8">
    <source>
        <dbReference type="ARBA" id="ARBA00023125"/>
    </source>
</evidence>
<dbReference type="STRING" id="322505.SAMN04487836_14113"/>
<dbReference type="PANTHER" id="PTHR48466:SF2">
    <property type="entry name" value="OS10G0509000 PROTEIN"/>
    <property type="match status" value="1"/>
</dbReference>
<dbReference type="GO" id="GO:0045910">
    <property type="term" value="P:negative regulation of DNA recombination"/>
    <property type="evidence" value="ECO:0007669"/>
    <property type="project" value="InterPro"/>
</dbReference>
<accession>A0A1H6XEQ2</accession>
<name>A0A1H6XEQ2_9FIRM</name>
<dbReference type="EMBL" id="FNYK01000079">
    <property type="protein sequence ID" value="SEJ23035.1"/>
    <property type="molecule type" value="Genomic_DNA"/>
</dbReference>
<reference evidence="13" key="1">
    <citation type="submission" date="2016-10" db="EMBL/GenBank/DDBJ databases">
        <authorList>
            <person name="Varghese N."/>
        </authorList>
    </citation>
    <scope>NUCLEOTIDE SEQUENCE [LARGE SCALE GENOMIC DNA]</scope>
    <source>
        <strain evidence="13">DSM 20406</strain>
    </source>
</reference>
<keyword evidence="10" id="KW-0175">Coiled coil</keyword>
<dbReference type="InterPro" id="IPR005747">
    <property type="entry name" value="MutS2"/>
</dbReference>
<dbReference type="GO" id="GO:0030983">
    <property type="term" value="F:mismatched DNA binding"/>
    <property type="evidence" value="ECO:0007669"/>
    <property type="project" value="InterPro"/>
</dbReference>
<keyword evidence="4 9" id="KW-0255">Endonuclease</keyword>
<dbReference type="Proteomes" id="UP000183028">
    <property type="component" value="Unassembled WGS sequence"/>
</dbReference>
<comment type="subunit">
    <text evidence="9">Homodimer. Binds to stalled ribosomes, contacting rRNA.</text>
</comment>
<dbReference type="PANTHER" id="PTHR48466">
    <property type="entry name" value="OS10G0509000 PROTEIN-RELATED"/>
    <property type="match status" value="1"/>
</dbReference>
<keyword evidence="6 9" id="KW-0067">ATP-binding</keyword>
<sequence>MMNNKPLEFSKILDQVAMYAHSSLATKRVLDLTAYKDLYELHDEIKRTNEAMDIARLLGRLPINAMDDISGAIKLAKTDAILSPEELYAIYHVLDNVSHLKSYFASYEGEIVALRDYATTLEGDEHLKSEIERCILPDFSIADDASAALLKIRKSMRSLTSSIRKTMESYLKTSGDALSLDNLTSRNDRLVLAVKSDHRSEIKGLVHATSASGQTFYIEPERVVTMNNELNDLRADEQEEIRRILKTLSRYVKRIAISLSYDLELVTVLDFIFAKAEYGNFIDGMMPDVVQNGNLSLHQARHPLIDPEKVVANDIILKQKVLMITGSNTGGKTVTLKTAGLLSLMAEAGLPVSATKATIPFFDEIYVDMGDDQSIAESLSTYSSHVKKQIQYLHLASKHSLVLIDEIGSGTDPQEGSALAKAMIDAFIQKGCTLIITTHYGSLKNYGQAHDDIALASVGFNIETMKPTYKLKLDTIGSSYAFEIAENLGMDEAIIKKALAYQQEDENETERLAKKLAIKEAELSEKEEYLTKTLAQAQADKQSYEKKLAGIERQREATLEQAKKASNALLDDAKKMIDEIVKEVREKDNIKDHEVLNAKHMLDDLKHEKKQKVKVQNHTFVVGDHVKIDSMNREGDISEVLKNHQVTVLVSGLAIKLKDTDITFLHPKTKVQKVKSGGRPKMKKTGHYEVNIIGMRYQEAMDTVDKFIDDAIVLGYPSVRIVHGMGTGVLRNGVRKMLKTNKNVKAFRDGGPNEGGLGATVVDLE</sequence>
<dbReference type="HAMAP" id="MF_00092">
    <property type="entry name" value="MutS2"/>
    <property type="match status" value="1"/>
</dbReference>
<dbReference type="Gene3D" id="3.30.1370.110">
    <property type="match status" value="1"/>
</dbReference>
<protein>
    <recommendedName>
        <fullName evidence="9">Endonuclease MutS2</fullName>
        <ecNumber evidence="9">3.1.-.-</ecNumber>
    </recommendedName>
    <alternativeName>
        <fullName evidence="9">Ribosome-associated protein quality control-upstream factor</fullName>
        <shortName evidence="9">RQC-upstream factor</shortName>
        <shortName evidence="9">RqcU</shortName>
        <ecNumber evidence="9">3.6.4.-</ecNumber>
    </alternativeName>
</protein>
<dbReference type="Gene3D" id="3.40.50.300">
    <property type="entry name" value="P-loop containing nucleotide triphosphate hydrolases"/>
    <property type="match status" value="1"/>
</dbReference>
<evidence type="ECO:0000256" key="2">
    <source>
        <dbReference type="ARBA" id="ARBA00022730"/>
    </source>
</evidence>
<dbReference type="SMART" id="SM00463">
    <property type="entry name" value="SMR"/>
    <property type="match status" value="1"/>
</dbReference>
<dbReference type="PROSITE" id="PS00486">
    <property type="entry name" value="DNA_MISMATCH_REPAIR_2"/>
    <property type="match status" value="1"/>
</dbReference>
<evidence type="ECO:0000256" key="3">
    <source>
        <dbReference type="ARBA" id="ARBA00022741"/>
    </source>
</evidence>
<keyword evidence="3 9" id="KW-0547">Nucleotide-binding</keyword>
<evidence type="ECO:0000256" key="4">
    <source>
        <dbReference type="ARBA" id="ARBA00022759"/>
    </source>
</evidence>
<dbReference type="FunFam" id="3.30.1370.110:FF:000004">
    <property type="entry name" value="Endonuclease MutS2"/>
    <property type="match status" value="1"/>
</dbReference>
<dbReference type="PIRSF" id="PIRSF005814">
    <property type="entry name" value="MutS_YshD"/>
    <property type="match status" value="1"/>
</dbReference>
<feature type="binding site" evidence="9">
    <location>
        <begin position="326"/>
        <end position="333"/>
    </location>
    <ligand>
        <name>ATP</name>
        <dbReference type="ChEBI" id="CHEBI:30616"/>
    </ligand>
</feature>
<keyword evidence="5 9" id="KW-0378">Hydrolase</keyword>
<gene>
    <name evidence="9" type="primary">mutS2</name>
    <name evidence="9" type="synonym">rqcU</name>
    <name evidence="12" type="ORF">SAMN04487834_10796</name>
</gene>
<evidence type="ECO:0000256" key="9">
    <source>
        <dbReference type="HAMAP-Rule" id="MF_00092"/>
    </source>
</evidence>
<dbReference type="SUPFAM" id="SSF48334">
    <property type="entry name" value="DNA repair protein MutS, domain III"/>
    <property type="match status" value="1"/>
</dbReference>
<dbReference type="InterPro" id="IPR000432">
    <property type="entry name" value="DNA_mismatch_repair_MutS_C"/>
</dbReference>
<dbReference type="GO" id="GO:0016887">
    <property type="term" value="F:ATP hydrolysis activity"/>
    <property type="evidence" value="ECO:0007669"/>
    <property type="project" value="InterPro"/>
</dbReference>
<proteinExistence type="inferred from homology"/>
<dbReference type="InterPro" id="IPR027417">
    <property type="entry name" value="P-loop_NTPase"/>
</dbReference>
<evidence type="ECO:0000259" key="11">
    <source>
        <dbReference type="PROSITE" id="PS50828"/>
    </source>
</evidence>
<dbReference type="GO" id="GO:0005524">
    <property type="term" value="F:ATP binding"/>
    <property type="evidence" value="ECO:0007669"/>
    <property type="project" value="UniProtKB-UniRule"/>
</dbReference>
<dbReference type="EC" id="3.1.-.-" evidence="9"/>
<evidence type="ECO:0000256" key="5">
    <source>
        <dbReference type="ARBA" id="ARBA00022801"/>
    </source>
</evidence>
<evidence type="ECO:0000256" key="10">
    <source>
        <dbReference type="SAM" id="Coils"/>
    </source>
</evidence>
<dbReference type="SUPFAM" id="SSF52540">
    <property type="entry name" value="P-loop containing nucleoside triphosphate hydrolases"/>
    <property type="match status" value="1"/>
</dbReference>
<evidence type="ECO:0000256" key="7">
    <source>
        <dbReference type="ARBA" id="ARBA00022884"/>
    </source>
</evidence>
<dbReference type="InterPro" id="IPR002625">
    <property type="entry name" value="Smr_dom"/>
</dbReference>
<organism evidence="12 13">
    <name type="scientific">Sharpea azabuensis</name>
    <dbReference type="NCBI Taxonomy" id="322505"/>
    <lineage>
        <taxon>Bacteria</taxon>
        <taxon>Bacillati</taxon>
        <taxon>Bacillota</taxon>
        <taxon>Erysipelotrichia</taxon>
        <taxon>Erysipelotrichales</taxon>
        <taxon>Coprobacillaceae</taxon>
        <taxon>Sharpea</taxon>
    </lineage>
</organism>
<evidence type="ECO:0000256" key="6">
    <source>
        <dbReference type="ARBA" id="ARBA00022840"/>
    </source>
</evidence>
<feature type="coiled-coil region" evidence="10">
    <location>
        <begin position="534"/>
        <end position="579"/>
    </location>
</feature>
<dbReference type="RefSeq" id="WP_143122841.1">
    <property type="nucleotide sequence ID" value="NZ_FNYK01000079.1"/>
</dbReference>